<keyword evidence="1 5" id="KW-0808">Transferase</keyword>
<keyword evidence="6" id="KW-1185">Reference proteome</keyword>
<dbReference type="Pfam" id="PF13439">
    <property type="entry name" value="Glyco_transf_4"/>
    <property type="match status" value="1"/>
</dbReference>
<evidence type="ECO:0000256" key="2">
    <source>
        <dbReference type="SAM" id="Phobius"/>
    </source>
</evidence>
<accession>A0A3S9T048</accession>
<evidence type="ECO:0000256" key="1">
    <source>
        <dbReference type="ARBA" id="ARBA00022679"/>
    </source>
</evidence>
<gene>
    <name evidence="5" type="ORF">BBF96_11330</name>
</gene>
<dbReference type="PANTHER" id="PTHR46401">
    <property type="entry name" value="GLYCOSYLTRANSFERASE WBBK-RELATED"/>
    <property type="match status" value="1"/>
</dbReference>
<protein>
    <submittedName>
        <fullName evidence="5">Glycosyltransferase WbuB</fullName>
    </submittedName>
</protein>
<keyword evidence="2" id="KW-0812">Transmembrane</keyword>
<feature type="transmembrane region" description="Helical" evidence="2">
    <location>
        <begin position="82"/>
        <end position="100"/>
    </location>
</feature>
<evidence type="ECO:0000313" key="5">
    <source>
        <dbReference type="EMBL" id="AZR73931.1"/>
    </source>
</evidence>
<proteinExistence type="predicted"/>
<reference evidence="5 6" key="1">
    <citation type="submission" date="2016-07" db="EMBL/GenBank/DDBJ databases">
        <title>Genome and transcriptome analysis of iron-reducing fermentative bacteria Anoxybacter fermentans.</title>
        <authorList>
            <person name="Zeng X."/>
            <person name="Shao Z."/>
        </authorList>
    </citation>
    <scope>NUCLEOTIDE SEQUENCE [LARGE SCALE GENOMIC DNA]</scope>
    <source>
        <strain evidence="5 6">DY22613</strain>
    </source>
</reference>
<organism evidence="5 6">
    <name type="scientific">Anoxybacter fermentans</name>
    <dbReference type="NCBI Taxonomy" id="1323375"/>
    <lineage>
        <taxon>Bacteria</taxon>
        <taxon>Bacillati</taxon>
        <taxon>Bacillota</taxon>
        <taxon>Clostridia</taxon>
        <taxon>Halanaerobiales</taxon>
        <taxon>Anoxybacter</taxon>
    </lineage>
</organism>
<dbReference type="InterPro" id="IPR028098">
    <property type="entry name" value="Glyco_trans_4-like_N"/>
</dbReference>
<keyword evidence="2" id="KW-0472">Membrane</keyword>
<dbReference type="CDD" id="cd03794">
    <property type="entry name" value="GT4_WbuB-like"/>
    <property type="match status" value="1"/>
</dbReference>
<dbReference type="KEGG" id="aft:BBF96_11330"/>
<evidence type="ECO:0000259" key="4">
    <source>
        <dbReference type="Pfam" id="PF13439"/>
    </source>
</evidence>
<sequence>MMKKDLLIMCQYFYPEYVSSATLPTELAEDLVKKGLSVDVLCGYPNEYFDGDKVPKKENYKGININRVKYAQFNNKTKIGRIINFFSFFISILLRLPSLFKYKCILVYSNPPILPLIPYFISRLSKTKFVFVAFDVYPDNALILGAIKKGSVVEKLMHYINRKVYGHASRVIALSNEMKSYMIDHGIAIKPEIIKVIPNWYSEEKIINSNDVNNKEFKKLREEWSFIVLYSGNMGTCQDIETILQCVNRFKNDKDILFLFTGHGNKVNYVKNYIKDNKIQNAKVYGFLLGNDYADVLKISDVCLVSLAKGVEGLGVPSKTYGYLAAGKPVLAIMSKDTDIARNLHKYNSGGSVLQGDVEGLEKLILEFKNNNNKLKIYGQNAKKMFRNFYERRICTEMYYKMIVNIIND</sequence>
<dbReference type="AlphaFoldDB" id="A0A3S9T048"/>
<dbReference type="InterPro" id="IPR001296">
    <property type="entry name" value="Glyco_trans_1"/>
</dbReference>
<feature type="domain" description="Glycosyltransferase subfamily 4-like N-terminal" evidence="4">
    <location>
        <begin position="25"/>
        <end position="201"/>
    </location>
</feature>
<dbReference type="SUPFAM" id="SSF53756">
    <property type="entry name" value="UDP-Glycosyltransferase/glycogen phosphorylase"/>
    <property type="match status" value="1"/>
</dbReference>
<name>A0A3S9T048_9FIRM</name>
<keyword evidence="2" id="KW-1133">Transmembrane helix</keyword>
<evidence type="ECO:0000259" key="3">
    <source>
        <dbReference type="Pfam" id="PF00534"/>
    </source>
</evidence>
<dbReference type="GO" id="GO:0016757">
    <property type="term" value="F:glycosyltransferase activity"/>
    <property type="evidence" value="ECO:0007669"/>
    <property type="project" value="InterPro"/>
</dbReference>
<evidence type="ECO:0000313" key="6">
    <source>
        <dbReference type="Proteomes" id="UP000267250"/>
    </source>
</evidence>
<dbReference type="Gene3D" id="3.40.50.2000">
    <property type="entry name" value="Glycogen Phosphorylase B"/>
    <property type="match status" value="2"/>
</dbReference>
<dbReference type="EMBL" id="CP016379">
    <property type="protein sequence ID" value="AZR73931.1"/>
    <property type="molecule type" value="Genomic_DNA"/>
</dbReference>
<feature type="domain" description="Glycosyl transferase family 1" evidence="3">
    <location>
        <begin position="214"/>
        <end position="385"/>
    </location>
</feature>
<dbReference type="Proteomes" id="UP000267250">
    <property type="component" value="Chromosome"/>
</dbReference>
<dbReference type="GO" id="GO:0009103">
    <property type="term" value="P:lipopolysaccharide biosynthetic process"/>
    <property type="evidence" value="ECO:0007669"/>
    <property type="project" value="TreeGrafter"/>
</dbReference>
<dbReference type="Pfam" id="PF00534">
    <property type="entry name" value="Glycos_transf_1"/>
    <property type="match status" value="1"/>
</dbReference>
<dbReference type="PANTHER" id="PTHR46401:SF2">
    <property type="entry name" value="GLYCOSYLTRANSFERASE WBBK-RELATED"/>
    <property type="match status" value="1"/>
</dbReference>